<dbReference type="Proteomes" id="UP001165160">
    <property type="component" value="Unassembled WGS sequence"/>
</dbReference>
<accession>A0A9W7EZ17</accession>
<comment type="caution">
    <text evidence="3">The sequence shown here is derived from an EMBL/GenBank/DDBJ whole genome shotgun (WGS) entry which is preliminary data.</text>
</comment>
<dbReference type="SUPFAM" id="SSF57850">
    <property type="entry name" value="RING/U-box"/>
    <property type="match status" value="1"/>
</dbReference>
<feature type="domain" description="U-box" evidence="2">
    <location>
        <begin position="211"/>
        <end position="263"/>
    </location>
</feature>
<dbReference type="InterPro" id="IPR013083">
    <property type="entry name" value="Znf_RING/FYVE/PHD"/>
</dbReference>
<dbReference type="EMBL" id="BRXX01000171">
    <property type="protein sequence ID" value="GMH95642.1"/>
    <property type="molecule type" value="Genomic_DNA"/>
</dbReference>
<evidence type="ECO:0000313" key="3">
    <source>
        <dbReference type="EMBL" id="GMH95642.1"/>
    </source>
</evidence>
<feature type="region of interest" description="Disordered" evidence="1">
    <location>
        <begin position="163"/>
        <end position="199"/>
    </location>
</feature>
<evidence type="ECO:0000256" key="1">
    <source>
        <dbReference type="SAM" id="MobiDB-lite"/>
    </source>
</evidence>
<dbReference type="AlphaFoldDB" id="A0A9W7EZ17"/>
<feature type="compositionally biased region" description="Low complexity" evidence="1">
    <location>
        <begin position="170"/>
        <end position="181"/>
    </location>
</feature>
<protein>
    <recommendedName>
        <fullName evidence="2">U-box domain-containing protein</fullName>
    </recommendedName>
</protein>
<organism evidence="3 4">
    <name type="scientific">Triparma verrucosa</name>
    <dbReference type="NCBI Taxonomy" id="1606542"/>
    <lineage>
        <taxon>Eukaryota</taxon>
        <taxon>Sar</taxon>
        <taxon>Stramenopiles</taxon>
        <taxon>Ochrophyta</taxon>
        <taxon>Bolidophyceae</taxon>
        <taxon>Parmales</taxon>
        <taxon>Triparmaceae</taxon>
        <taxon>Triparma</taxon>
    </lineage>
</organism>
<evidence type="ECO:0000313" key="4">
    <source>
        <dbReference type="Proteomes" id="UP001165160"/>
    </source>
</evidence>
<dbReference type="PANTHER" id="PTHR46573:SF1">
    <property type="entry name" value="WD REPEAT, SAM AND U-BOX DOMAIN-CONTAINING PROTEIN 1"/>
    <property type="match status" value="1"/>
</dbReference>
<dbReference type="PROSITE" id="PS51698">
    <property type="entry name" value="U_BOX"/>
    <property type="match status" value="1"/>
</dbReference>
<dbReference type="PANTHER" id="PTHR46573">
    <property type="entry name" value="WD REPEAT, SAM AND U-BOX DOMAIN-CONTAINING PROTEIN 1"/>
    <property type="match status" value="1"/>
</dbReference>
<gene>
    <name evidence="3" type="ORF">TrVE_jg13883</name>
</gene>
<dbReference type="Pfam" id="PF04564">
    <property type="entry name" value="U-box"/>
    <property type="match status" value="1"/>
</dbReference>
<keyword evidence="4" id="KW-1185">Reference proteome</keyword>
<dbReference type="CDD" id="cd16655">
    <property type="entry name" value="RING-Ubox_WDSUB1-like"/>
    <property type="match status" value="1"/>
</dbReference>
<dbReference type="GO" id="GO:0004842">
    <property type="term" value="F:ubiquitin-protein transferase activity"/>
    <property type="evidence" value="ECO:0007669"/>
    <property type="project" value="InterPro"/>
</dbReference>
<dbReference type="InterPro" id="IPR003613">
    <property type="entry name" value="Ubox_domain"/>
</dbReference>
<name>A0A9W7EZ17_9STRA</name>
<reference evidence="4" key="1">
    <citation type="journal article" date="2023" name="Commun. Biol.">
        <title>Genome analysis of Parmales, the sister group of diatoms, reveals the evolutionary specialization of diatoms from phago-mixotrophs to photoautotrophs.</title>
        <authorList>
            <person name="Ban H."/>
            <person name="Sato S."/>
            <person name="Yoshikawa S."/>
            <person name="Yamada K."/>
            <person name="Nakamura Y."/>
            <person name="Ichinomiya M."/>
            <person name="Sato N."/>
            <person name="Blanc-Mathieu R."/>
            <person name="Endo H."/>
            <person name="Kuwata A."/>
            <person name="Ogata H."/>
        </authorList>
    </citation>
    <scope>NUCLEOTIDE SEQUENCE [LARGE SCALE GENOMIC DNA]</scope>
    <source>
        <strain evidence="4">NIES 3699</strain>
    </source>
</reference>
<dbReference type="Gene3D" id="3.30.40.10">
    <property type="entry name" value="Zinc/RING finger domain, C3HC4 (zinc finger)"/>
    <property type="match status" value="1"/>
</dbReference>
<evidence type="ECO:0000259" key="2">
    <source>
        <dbReference type="PROSITE" id="PS51698"/>
    </source>
</evidence>
<dbReference type="GO" id="GO:0016567">
    <property type="term" value="P:protein ubiquitination"/>
    <property type="evidence" value="ECO:0007669"/>
    <property type="project" value="InterPro"/>
</dbReference>
<proteinExistence type="predicted"/>
<dbReference type="InterPro" id="IPR052085">
    <property type="entry name" value="WD-SAM-U-box"/>
</dbReference>
<sequence length="263" mass="29390">MLLRVDLSRVEGSLSIGNLAFANCEQVEEVLFPKHGVFCSASAKVVEASDCSHELYVQIKLGQEIFIGCEILCKRAGSSIQSDIVEYLQQRSAEHYEELLLKLTSEELKKTKLTIDTSLRYLGYTLTEESAIVPSQSDLEMLKGENKSLSEKIAAITKLSSTSGTITPLTQPSPQSTSTSTGKRSRSDNPEIQPSKRHHMDMFAVDPEKFECPKEFECPIAVESMKDPVFAADGHSYERSEITAWLINHNTSPMTNDELEHRW</sequence>
<dbReference type="SMART" id="SM00504">
    <property type="entry name" value="Ubox"/>
    <property type="match status" value="1"/>
</dbReference>